<dbReference type="Pfam" id="PF02464">
    <property type="entry name" value="CinA"/>
    <property type="match status" value="2"/>
</dbReference>
<dbReference type="Proteomes" id="UP000228976">
    <property type="component" value="Unassembled WGS sequence"/>
</dbReference>
<reference evidence="2 3" key="1">
    <citation type="journal article" date="2017" name="BMC Genomics">
        <title>Comparative genomic and phylogenomic analyses of the Bifidobacteriaceae family.</title>
        <authorList>
            <person name="Lugli G.A."/>
            <person name="Milani C."/>
            <person name="Turroni F."/>
            <person name="Duranti S."/>
            <person name="Mancabelli L."/>
            <person name="Mangifesta M."/>
            <person name="Ferrario C."/>
            <person name="Modesto M."/>
            <person name="Mattarelli P."/>
            <person name="Jiri K."/>
            <person name="van Sinderen D."/>
            <person name="Ventura M."/>
        </authorList>
    </citation>
    <scope>NUCLEOTIDE SEQUENCE [LARGE SCALE GENOMIC DNA]</scope>
    <source>
        <strain evidence="2 3">LMG 21773</strain>
    </source>
</reference>
<feature type="domain" description="CinA C-terminal" evidence="1">
    <location>
        <begin position="123"/>
        <end position="180"/>
    </location>
</feature>
<sequence length="189" mass="19520">MPSLDSEDPVQLARTLLDECKKRGVYLACSESLTGGELASTLVSVPGASAVFLGSAVTYHLGAKQHILGVPGNLLHSLGAVNAQVASDMVAGTLKLYAPALHFDGLEITTVQQRPSYSWHGLLALSTTGVAGPSSDGFQPVGTVFVGAGLAGGSISVEELHLHGDRSQIRRLAVTAALHAGLREILSLD</sequence>
<dbReference type="AlphaFoldDB" id="A0A261FB06"/>
<accession>A0A261FB06</accession>
<proteinExistence type="predicted"/>
<keyword evidence="3" id="KW-1185">Reference proteome</keyword>
<dbReference type="RefSeq" id="WP_094689713.1">
    <property type="nucleotide sequence ID" value="NZ_JACBYZ010000001.1"/>
</dbReference>
<dbReference type="EMBL" id="MWWU01000002">
    <property type="protein sequence ID" value="OZG56153.1"/>
    <property type="molecule type" value="Genomic_DNA"/>
</dbReference>
<name>A0A261FB06_9BIFI</name>
<dbReference type="InterPro" id="IPR036653">
    <property type="entry name" value="CinA-like_C"/>
</dbReference>
<comment type="caution">
    <text evidence="2">The sequence shown here is derived from an EMBL/GenBank/DDBJ whole genome shotgun (WGS) entry which is preliminary data.</text>
</comment>
<dbReference type="OrthoDB" id="1253990at2"/>
<feature type="domain" description="CinA C-terminal" evidence="1">
    <location>
        <begin position="11"/>
        <end position="97"/>
    </location>
</feature>
<dbReference type="SUPFAM" id="SSF142433">
    <property type="entry name" value="CinA-like"/>
    <property type="match status" value="1"/>
</dbReference>
<dbReference type="Gene3D" id="3.90.950.20">
    <property type="entry name" value="CinA-like"/>
    <property type="match status" value="1"/>
</dbReference>
<evidence type="ECO:0000313" key="3">
    <source>
        <dbReference type="Proteomes" id="UP000228976"/>
    </source>
</evidence>
<protein>
    <submittedName>
        <fullName evidence="2">Competence-damage protein cinA</fullName>
    </submittedName>
</protein>
<evidence type="ECO:0000259" key="1">
    <source>
        <dbReference type="Pfam" id="PF02464"/>
    </source>
</evidence>
<gene>
    <name evidence="2" type="ORF">AEAE_0641</name>
</gene>
<dbReference type="InterPro" id="IPR008136">
    <property type="entry name" value="CinA_C"/>
</dbReference>
<organism evidence="2 3">
    <name type="scientific">Aeriscardovia aeriphila</name>
    <dbReference type="NCBI Taxonomy" id="218139"/>
    <lineage>
        <taxon>Bacteria</taxon>
        <taxon>Bacillati</taxon>
        <taxon>Actinomycetota</taxon>
        <taxon>Actinomycetes</taxon>
        <taxon>Bifidobacteriales</taxon>
        <taxon>Bifidobacteriaceae</taxon>
        <taxon>Aeriscardovia</taxon>
    </lineage>
</organism>
<evidence type="ECO:0000313" key="2">
    <source>
        <dbReference type="EMBL" id="OZG56153.1"/>
    </source>
</evidence>